<accession>A0A1T4YHY3</accession>
<protein>
    <submittedName>
        <fullName evidence="1">Uncharacterized protein</fullName>
    </submittedName>
</protein>
<reference evidence="2" key="1">
    <citation type="submission" date="2017-02" db="EMBL/GenBank/DDBJ databases">
        <authorList>
            <person name="Varghese N."/>
            <person name="Submissions S."/>
        </authorList>
    </citation>
    <scope>NUCLEOTIDE SEQUENCE [LARGE SCALE GENOMIC DNA]</scope>
    <source>
        <strain evidence="2">DSM 23966</strain>
    </source>
</reference>
<keyword evidence="2" id="KW-1185">Reference proteome</keyword>
<evidence type="ECO:0000313" key="2">
    <source>
        <dbReference type="Proteomes" id="UP000190042"/>
    </source>
</evidence>
<evidence type="ECO:0000313" key="1">
    <source>
        <dbReference type="EMBL" id="SKB01323.1"/>
    </source>
</evidence>
<sequence>MVFRYFKSNRKRTAEMSSLCSFEFDMASEEDVFLVVNKERDEVINTLTFKQSTLDKELYGKEDTVQFIKVKDDGVLDHLRPEDIKLILDKYFEKTKQKLAILQNYKY</sequence>
<name>A0A1T4YHY3_9BACL</name>
<dbReference type="RefSeq" id="WP_078817941.1">
    <property type="nucleotide sequence ID" value="NZ_FUYJ01000005.1"/>
</dbReference>
<organism evidence="1 2">
    <name type="scientific">Sporosarcina newyorkensis</name>
    <dbReference type="NCBI Taxonomy" id="759851"/>
    <lineage>
        <taxon>Bacteria</taxon>
        <taxon>Bacillati</taxon>
        <taxon>Bacillota</taxon>
        <taxon>Bacilli</taxon>
        <taxon>Bacillales</taxon>
        <taxon>Caryophanaceae</taxon>
        <taxon>Sporosarcina</taxon>
    </lineage>
</organism>
<proteinExistence type="predicted"/>
<dbReference type="EMBL" id="FUYJ01000005">
    <property type="protein sequence ID" value="SKB01323.1"/>
    <property type="molecule type" value="Genomic_DNA"/>
</dbReference>
<gene>
    <name evidence="1" type="ORF">SAMN04244570_2674</name>
</gene>
<dbReference type="AlphaFoldDB" id="A0A1T4YHY3"/>
<dbReference type="Proteomes" id="UP000190042">
    <property type="component" value="Unassembled WGS sequence"/>
</dbReference>